<evidence type="ECO:0000256" key="1">
    <source>
        <dbReference type="ARBA" id="ARBA00022722"/>
    </source>
</evidence>
<gene>
    <name evidence="4" type="ORF">Lo5R7ANS_36</name>
</gene>
<accession>A0A076YQJ3</accession>
<protein>
    <submittedName>
        <fullName evidence="4">Putative 5'-3' exonuclease</fullName>
    </submittedName>
</protein>
<feature type="domain" description="5'-3' exonuclease" evidence="3">
    <location>
        <begin position="28"/>
        <end position="223"/>
    </location>
</feature>
<evidence type="ECO:0000256" key="2">
    <source>
        <dbReference type="ARBA" id="ARBA00022801"/>
    </source>
</evidence>
<dbReference type="PANTHER" id="PTHR42646">
    <property type="entry name" value="FLAP ENDONUCLEASE XNI"/>
    <property type="match status" value="1"/>
</dbReference>
<dbReference type="PANTHER" id="PTHR42646:SF2">
    <property type="entry name" value="5'-3' EXONUCLEASE FAMILY PROTEIN"/>
    <property type="match status" value="1"/>
</dbReference>
<dbReference type="Pfam" id="PF02739">
    <property type="entry name" value="5_3_exonuc_N"/>
    <property type="match status" value="1"/>
</dbReference>
<keyword evidence="2" id="KW-0378">Hydrolase</keyword>
<dbReference type="GO" id="GO:0003677">
    <property type="term" value="F:DNA binding"/>
    <property type="evidence" value="ECO:0007669"/>
    <property type="project" value="InterPro"/>
</dbReference>
<dbReference type="KEGG" id="vg:22109843"/>
<dbReference type="GeneID" id="22109843"/>
<evidence type="ECO:0000259" key="3">
    <source>
        <dbReference type="SMART" id="SM00475"/>
    </source>
</evidence>
<dbReference type="InterPro" id="IPR036279">
    <property type="entry name" value="5-3_exonuclease_C_sf"/>
</dbReference>
<dbReference type="OrthoDB" id="6588at10239"/>
<dbReference type="InterPro" id="IPR029060">
    <property type="entry name" value="PIN-like_dom_sf"/>
</dbReference>
<reference evidence="4 5" key="1">
    <citation type="submission" date="2014-07" db="EMBL/GenBank/DDBJ databases">
        <title>Genomic characterization of two T7-like Mesorhizobium loti phages vB_MloP_Lo5R7ANS and vB_MloP_Cp1R7ANS-C2.</title>
        <authorList>
            <person name="Halmillawewa A.P."/>
            <person name="Perry B."/>
            <person name="Gavard R."/>
            <person name="Yost C.K."/>
            <person name="Hynes M.F."/>
        </authorList>
    </citation>
    <scope>NUCLEOTIDE SEQUENCE [LARGE SCALE GENOMIC DNA]</scope>
</reference>
<dbReference type="Gene3D" id="1.10.150.20">
    <property type="entry name" value="5' to 3' exonuclease, C-terminal subdomain"/>
    <property type="match status" value="1"/>
</dbReference>
<keyword evidence="1" id="KW-0540">Nuclease</keyword>
<proteinExistence type="predicted"/>
<dbReference type="GO" id="GO:0033567">
    <property type="term" value="P:DNA replication, Okazaki fragment processing"/>
    <property type="evidence" value="ECO:0007669"/>
    <property type="project" value="InterPro"/>
</dbReference>
<organism evidence="4 5">
    <name type="scientific">Mesorhizobium phage vB_MloP_Lo5R7ANS</name>
    <dbReference type="NCBI Taxonomy" id="1527771"/>
    <lineage>
        <taxon>Viruses</taxon>
        <taxon>Duplodnaviria</taxon>
        <taxon>Heunggongvirae</taxon>
        <taxon>Uroviricota</taxon>
        <taxon>Caudoviricetes</taxon>
        <taxon>Autographivirales</taxon>
        <taxon>Pairvirus</taxon>
        <taxon>Pairvirus Lo5R7ANS</taxon>
    </lineage>
</organism>
<dbReference type="Gene3D" id="3.40.50.1010">
    <property type="entry name" value="5'-nuclease"/>
    <property type="match status" value="1"/>
</dbReference>
<keyword evidence="5" id="KW-1185">Reference proteome</keyword>
<dbReference type="GO" id="GO:0008409">
    <property type="term" value="F:5'-3' exonuclease activity"/>
    <property type="evidence" value="ECO:0007669"/>
    <property type="project" value="InterPro"/>
</dbReference>
<dbReference type="InterPro" id="IPR038969">
    <property type="entry name" value="FEN"/>
</dbReference>
<evidence type="ECO:0000313" key="5">
    <source>
        <dbReference type="Proteomes" id="UP000201609"/>
    </source>
</evidence>
<dbReference type="InterPro" id="IPR002421">
    <property type="entry name" value="5-3_exonuclease"/>
</dbReference>
<dbReference type="SUPFAM" id="SSF47807">
    <property type="entry name" value="5' to 3' exonuclease, C-terminal subdomain"/>
    <property type="match status" value="1"/>
</dbReference>
<evidence type="ECO:0000313" key="4">
    <source>
        <dbReference type="EMBL" id="AIK68506.1"/>
    </source>
</evidence>
<dbReference type="SUPFAM" id="SSF88723">
    <property type="entry name" value="PIN domain-like"/>
    <property type="match status" value="1"/>
</dbReference>
<name>A0A076YQJ3_9CAUD</name>
<dbReference type="SMART" id="SM00475">
    <property type="entry name" value="53EXOc"/>
    <property type="match status" value="1"/>
</dbReference>
<keyword evidence="4" id="KW-0269">Exonuclease</keyword>
<dbReference type="EMBL" id="KM199771">
    <property type="protein sequence ID" value="AIK68506.1"/>
    <property type="molecule type" value="Genomic_DNA"/>
</dbReference>
<dbReference type="GO" id="GO:0017108">
    <property type="term" value="F:5'-flap endonuclease activity"/>
    <property type="evidence" value="ECO:0007669"/>
    <property type="project" value="InterPro"/>
</dbReference>
<dbReference type="InterPro" id="IPR020046">
    <property type="entry name" value="5-3_exonucl_a-hlix_arch_N"/>
</dbReference>
<dbReference type="Proteomes" id="UP000201609">
    <property type="component" value="Segment"/>
</dbReference>
<sequence length="243" mass="26903">MRTLLIDGDILVVSTGAALEVETDWGDDEWTLTCDVKEVKATVLSTIRRLERDLDADASVITLSKGETFRHQLYAGYKKGRSRKPVGTNEVKRWLIEEHGAKYKPGIEADDVMGILATNPRLIKGEKVIVSQDKDMLTIPGLIYRNGDIVEVSPGEALHNFLKQTLTGDVTDGYPGCPGMGPVKAEKLLKAIEPGEAYWPHIVAAYENADLTADDALLQARLARILHNDDYDHAKKEPILWTP</sequence>
<dbReference type="RefSeq" id="YP_009100083.1">
    <property type="nucleotide sequence ID" value="NC_025431.1"/>
</dbReference>